<dbReference type="InterPro" id="IPR002110">
    <property type="entry name" value="Ankyrin_rpt"/>
</dbReference>
<dbReference type="InterPro" id="IPR036465">
    <property type="entry name" value="vWFA_dom_sf"/>
</dbReference>
<organism evidence="2 3">
    <name type="scientific">Wolfiporia cocos (strain MD-104)</name>
    <name type="common">Brown rot fungus</name>
    <dbReference type="NCBI Taxonomy" id="742152"/>
    <lineage>
        <taxon>Eukaryota</taxon>
        <taxon>Fungi</taxon>
        <taxon>Dikarya</taxon>
        <taxon>Basidiomycota</taxon>
        <taxon>Agaricomycotina</taxon>
        <taxon>Agaricomycetes</taxon>
        <taxon>Polyporales</taxon>
        <taxon>Phaeolaceae</taxon>
        <taxon>Wolfiporia</taxon>
    </lineage>
</organism>
<evidence type="ECO:0000256" key="1">
    <source>
        <dbReference type="PROSITE-ProRule" id="PRU00023"/>
    </source>
</evidence>
<dbReference type="AlphaFoldDB" id="A0A2H3IWZ2"/>
<keyword evidence="3" id="KW-1185">Reference proteome</keyword>
<keyword evidence="1" id="KW-0040">ANK repeat</keyword>
<feature type="repeat" description="ANK" evidence="1">
    <location>
        <begin position="69"/>
        <end position="105"/>
    </location>
</feature>
<gene>
    <name evidence="2" type="ORF">WOLCODRAFT_160480</name>
</gene>
<dbReference type="PANTHER" id="PTHR34706:SF3">
    <property type="entry name" value="ANKYRIN REPEAT PROTEIN (AFU_ORTHOLOGUE AFUA_7G06200)"/>
    <property type="match status" value="1"/>
</dbReference>
<sequence length="494" mass="54270">MAGLHEEALQGTLTAASLKQYLAQDSSAIDAIGGPKSVTPLAAAVSRGKLETVRLLLNANADPNALSSHGRTPLYFATVRAPTADRAAIVRELLNAGADIDGECDEDDRSTPLMNAIVETRDRDVIRELVNRGASQTKANVRGETAKSLAKDMDMEHVLRGKDATTLNLAQIIDLIVTVVLAIIAYVNNPVVNEVLDKVLEKRYGISGKIDTDLDEDLHHPQTDQQLTTELDNYVKTSGLEKFFAPGDTFLQTLAERATILRNDRTTTLGQPGNIERLTRLSLYQSVVYCDDSGSMSFDSRYDSQRELVTRIARIATKIVPDGTGIELRFINSASSSNLTAEEVDAAVAAVSPGGGTRIGMTLRQKILQPLVYDVIERGQKLQRPLLVCAITDGCPMGEPTDAFKRVIIDCRRRLVDHGYEPNAVTFCISQIGNDKTAAEFLDMLARDPDIRDALYVTTDRLDSKFQEMRGNESRLEEWLLKTLTMPIMEGVEY</sequence>
<accession>A0A2H3IWZ2</accession>
<proteinExistence type="predicted"/>
<name>A0A2H3IWZ2_WOLCO</name>
<dbReference type="Pfam" id="PF12796">
    <property type="entry name" value="Ank_2"/>
    <property type="match status" value="1"/>
</dbReference>
<dbReference type="SUPFAM" id="SSF53300">
    <property type="entry name" value="vWA-like"/>
    <property type="match status" value="1"/>
</dbReference>
<evidence type="ECO:0000313" key="3">
    <source>
        <dbReference type="Proteomes" id="UP000218811"/>
    </source>
</evidence>
<dbReference type="OrthoDB" id="2142040at2759"/>
<dbReference type="SMART" id="SM00248">
    <property type="entry name" value="ANK"/>
    <property type="match status" value="4"/>
</dbReference>
<dbReference type="EMBL" id="KB467831">
    <property type="protein sequence ID" value="PCH33955.1"/>
    <property type="molecule type" value="Genomic_DNA"/>
</dbReference>
<evidence type="ECO:0000313" key="2">
    <source>
        <dbReference type="EMBL" id="PCH33955.1"/>
    </source>
</evidence>
<dbReference type="OMA" id="MADNIFV"/>
<feature type="repeat" description="ANK" evidence="1">
    <location>
        <begin position="36"/>
        <end position="68"/>
    </location>
</feature>
<dbReference type="PROSITE" id="PS50088">
    <property type="entry name" value="ANK_REPEAT"/>
    <property type="match status" value="2"/>
</dbReference>
<dbReference type="PANTHER" id="PTHR34706">
    <property type="entry name" value="SLR1338 PROTEIN"/>
    <property type="match status" value="1"/>
</dbReference>
<dbReference type="Gene3D" id="3.40.50.410">
    <property type="entry name" value="von Willebrand factor, type A domain"/>
    <property type="match status" value="1"/>
</dbReference>
<protein>
    <submittedName>
        <fullName evidence="2">Uncharacterized protein</fullName>
    </submittedName>
</protein>
<dbReference type="SUPFAM" id="SSF48403">
    <property type="entry name" value="Ankyrin repeat"/>
    <property type="match status" value="1"/>
</dbReference>
<dbReference type="InterPro" id="IPR036770">
    <property type="entry name" value="Ankyrin_rpt-contain_sf"/>
</dbReference>
<dbReference type="Proteomes" id="UP000218811">
    <property type="component" value="Unassembled WGS sequence"/>
</dbReference>
<dbReference type="Gene3D" id="1.25.40.20">
    <property type="entry name" value="Ankyrin repeat-containing domain"/>
    <property type="match status" value="1"/>
</dbReference>
<dbReference type="PROSITE" id="PS50297">
    <property type="entry name" value="ANK_REP_REGION"/>
    <property type="match status" value="2"/>
</dbReference>
<reference evidence="2 3" key="1">
    <citation type="journal article" date="2012" name="Science">
        <title>The Paleozoic origin of enzymatic lignin decomposition reconstructed from 31 fungal genomes.</title>
        <authorList>
            <person name="Floudas D."/>
            <person name="Binder M."/>
            <person name="Riley R."/>
            <person name="Barry K."/>
            <person name="Blanchette R.A."/>
            <person name="Henrissat B."/>
            <person name="Martinez A.T."/>
            <person name="Otillar R."/>
            <person name="Spatafora J.W."/>
            <person name="Yadav J.S."/>
            <person name="Aerts A."/>
            <person name="Benoit I."/>
            <person name="Boyd A."/>
            <person name="Carlson A."/>
            <person name="Copeland A."/>
            <person name="Coutinho P.M."/>
            <person name="de Vries R.P."/>
            <person name="Ferreira P."/>
            <person name="Findley K."/>
            <person name="Foster B."/>
            <person name="Gaskell J."/>
            <person name="Glotzer D."/>
            <person name="Gorecki P."/>
            <person name="Heitman J."/>
            <person name="Hesse C."/>
            <person name="Hori C."/>
            <person name="Igarashi K."/>
            <person name="Jurgens J.A."/>
            <person name="Kallen N."/>
            <person name="Kersten P."/>
            <person name="Kohler A."/>
            <person name="Kuees U."/>
            <person name="Kumar T.K.A."/>
            <person name="Kuo A."/>
            <person name="LaButti K."/>
            <person name="Larrondo L.F."/>
            <person name="Lindquist E."/>
            <person name="Ling A."/>
            <person name="Lombard V."/>
            <person name="Lucas S."/>
            <person name="Lundell T."/>
            <person name="Martin R."/>
            <person name="McLaughlin D.J."/>
            <person name="Morgenstern I."/>
            <person name="Morin E."/>
            <person name="Murat C."/>
            <person name="Nagy L.G."/>
            <person name="Nolan M."/>
            <person name="Ohm R.A."/>
            <person name="Patyshakuliyeva A."/>
            <person name="Rokas A."/>
            <person name="Ruiz-Duenas F.J."/>
            <person name="Sabat G."/>
            <person name="Salamov A."/>
            <person name="Samejima M."/>
            <person name="Schmutz J."/>
            <person name="Slot J.C."/>
            <person name="St John F."/>
            <person name="Stenlid J."/>
            <person name="Sun H."/>
            <person name="Sun S."/>
            <person name="Syed K."/>
            <person name="Tsang A."/>
            <person name="Wiebenga A."/>
            <person name="Young D."/>
            <person name="Pisabarro A."/>
            <person name="Eastwood D.C."/>
            <person name="Martin F."/>
            <person name="Cullen D."/>
            <person name="Grigoriev I.V."/>
            <person name="Hibbett D.S."/>
        </authorList>
    </citation>
    <scope>NUCLEOTIDE SEQUENCE [LARGE SCALE GENOMIC DNA]</scope>
    <source>
        <strain evidence="2 3">MD-104</strain>
    </source>
</reference>
<dbReference type="STRING" id="742152.A0A2H3IWZ2"/>